<dbReference type="InterPro" id="IPR050396">
    <property type="entry name" value="Glycosyltr_51/Transpeptidase"/>
</dbReference>
<comment type="caution">
    <text evidence="16">The sequence shown here is derived from an EMBL/GenBank/DDBJ whole genome shotgun (WGS) entry which is preliminary data.</text>
</comment>
<dbReference type="Pfam" id="PF00912">
    <property type="entry name" value="Transgly"/>
    <property type="match status" value="1"/>
</dbReference>
<evidence type="ECO:0000313" key="16">
    <source>
        <dbReference type="EMBL" id="MCK0196028.1"/>
    </source>
</evidence>
<sequence>MAGRRQGRERREPVLDTTPMSGLRLSPEDRAAGPSGGSRFSRNAGGEAFSDHFDEAEDDLIPARRKSPNRRQGRGASRARRRFGVGRLFYWLVVLAIWGGIGAAGLVAYEVTQLPPIQNLAIPERPPTVTILAADGSTIATRGDMRGAAVPIKALPAYLPQAFVAIEDRRFYGHFGVDPLGLARAMVTNLTSGRLREGGSTLTQQLAKNLFLTQERTLSRKIQEAILAIWLERKYSKNEILELYINRVYFGAGAYGVEAAAQRYFGKPAKQVTLAEAAMLAGLVKSPSTLAPTRNLKGAQDRAEIVLAAMREAGFITAEAQKTALARPATVAKTASSTFAGYAADWVMDELGRLLGPVEHDAVVQTTLDRAVQASAEKGLADVLAKSGGKYGVEQGAVVVMDMTGGVRALVGGRSYEESQFNRAITAKRQPGSAFKAFVYLAALERGLTPDSIREDAPVNLKGWKPENYSREYRGPVSLTTALSLSLNTVAVRLALEVGPAEVVKTAQRLGIASKLDPNPSIALGTSEVSLLELVGAYAPFADGGTSVTPHVIQQVKDSKGKVLYAYAAPAGSQQVVAPPHLAMMNHMLQETVISGTAKRADLPGWPIAGKTGTSQDWRDAWFVGYSGRYIAGVWLGNDDASPTKKASGGTLPVDIWSRVMKTAHEGLPPVVLPGTSAYGTAVAERAPGEAPDEPAFTGGPAPAQGSYPLPPGTVGAGRSTPAAAPSPGLDDWLMDKLFGKS</sequence>
<gene>
    <name evidence="16" type="ORF">MWN34_03790</name>
</gene>
<keyword evidence="13" id="KW-0472">Membrane</keyword>
<dbReference type="EC" id="2.4.99.28" evidence="10"/>
<evidence type="ECO:0000256" key="5">
    <source>
        <dbReference type="ARBA" id="ARBA00022670"/>
    </source>
</evidence>
<comment type="similarity">
    <text evidence="2">In the C-terminal section; belongs to the transpeptidase family.</text>
</comment>
<reference evidence="16 17" key="1">
    <citation type="submission" date="2022-04" db="EMBL/GenBank/DDBJ databases">
        <authorList>
            <person name="Grouzdev D.S."/>
            <person name="Pantiukh K.S."/>
            <person name="Krutkina M.S."/>
        </authorList>
    </citation>
    <scope>NUCLEOTIDE SEQUENCE [LARGE SCALE GENOMIC DNA]</scope>
    <source>
        <strain evidence="16 17">6x-1</strain>
    </source>
</reference>
<evidence type="ECO:0000256" key="9">
    <source>
        <dbReference type="ARBA" id="ARBA00023268"/>
    </source>
</evidence>
<keyword evidence="13" id="KW-0812">Transmembrane</keyword>
<evidence type="ECO:0000259" key="14">
    <source>
        <dbReference type="Pfam" id="PF00905"/>
    </source>
</evidence>
<name>A0ABT0D7V7_9HYPH</name>
<dbReference type="SUPFAM" id="SSF53955">
    <property type="entry name" value="Lysozyme-like"/>
    <property type="match status" value="1"/>
</dbReference>
<dbReference type="EMBL" id="JALKCH010000002">
    <property type="protein sequence ID" value="MCK0196028.1"/>
    <property type="molecule type" value="Genomic_DNA"/>
</dbReference>
<evidence type="ECO:0000256" key="11">
    <source>
        <dbReference type="ARBA" id="ARBA00049902"/>
    </source>
</evidence>
<proteinExistence type="inferred from homology"/>
<dbReference type="PANTHER" id="PTHR32282">
    <property type="entry name" value="BINDING PROTEIN TRANSPEPTIDASE, PUTATIVE-RELATED"/>
    <property type="match status" value="1"/>
</dbReference>
<dbReference type="Pfam" id="PF00905">
    <property type="entry name" value="Transpeptidase"/>
    <property type="match status" value="1"/>
</dbReference>
<evidence type="ECO:0000256" key="7">
    <source>
        <dbReference type="ARBA" id="ARBA00022679"/>
    </source>
</evidence>
<dbReference type="PANTHER" id="PTHR32282:SF33">
    <property type="entry name" value="PEPTIDOGLYCAN GLYCOSYLTRANSFERASE"/>
    <property type="match status" value="1"/>
</dbReference>
<protein>
    <recommendedName>
        <fullName evidence="10">peptidoglycan glycosyltransferase</fullName>
        <ecNumber evidence="10">2.4.99.28</ecNumber>
    </recommendedName>
</protein>
<evidence type="ECO:0000256" key="12">
    <source>
        <dbReference type="SAM" id="MobiDB-lite"/>
    </source>
</evidence>
<dbReference type="SUPFAM" id="SSF56601">
    <property type="entry name" value="beta-lactamase/transpeptidase-like"/>
    <property type="match status" value="1"/>
</dbReference>
<keyword evidence="4" id="KW-0121">Carboxypeptidase</keyword>
<keyword evidence="5" id="KW-0645">Protease</keyword>
<keyword evidence="8" id="KW-0378">Hydrolase</keyword>
<comment type="pathway">
    <text evidence="1">Cell wall biogenesis; peptidoglycan biosynthesis.</text>
</comment>
<keyword evidence="13" id="KW-1133">Transmembrane helix</keyword>
<dbReference type="NCBIfam" id="TIGR02074">
    <property type="entry name" value="PBP_1a_fam"/>
    <property type="match status" value="1"/>
</dbReference>
<comment type="catalytic activity">
    <reaction evidence="11">
        <text>[GlcNAc-(1-&gt;4)-Mur2Ac(oyl-L-Ala-gamma-D-Glu-L-Lys-D-Ala-D-Ala)](n)-di-trans,octa-cis-undecaprenyl diphosphate + beta-D-GlcNAc-(1-&gt;4)-Mur2Ac(oyl-L-Ala-gamma-D-Glu-L-Lys-D-Ala-D-Ala)-di-trans,octa-cis-undecaprenyl diphosphate = [GlcNAc-(1-&gt;4)-Mur2Ac(oyl-L-Ala-gamma-D-Glu-L-Lys-D-Ala-D-Ala)](n+1)-di-trans,octa-cis-undecaprenyl diphosphate + di-trans,octa-cis-undecaprenyl diphosphate + H(+)</text>
        <dbReference type="Rhea" id="RHEA:23708"/>
        <dbReference type="Rhea" id="RHEA-COMP:9602"/>
        <dbReference type="Rhea" id="RHEA-COMP:9603"/>
        <dbReference type="ChEBI" id="CHEBI:15378"/>
        <dbReference type="ChEBI" id="CHEBI:58405"/>
        <dbReference type="ChEBI" id="CHEBI:60033"/>
        <dbReference type="ChEBI" id="CHEBI:78435"/>
        <dbReference type="EC" id="2.4.99.28"/>
    </reaction>
</comment>
<feature type="transmembrane region" description="Helical" evidence="13">
    <location>
        <begin position="88"/>
        <end position="109"/>
    </location>
</feature>
<dbReference type="Proteomes" id="UP001203284">
    <property type="component" value="Unassembled WGS sequence"/>
</dbReference>
<dbReference type="Gene3D" id="3.40.710.10">
    <property type="entry name" value="DD-peptidase/beta-lactamase superfamily"/>
    <property type="match status" value="1"/>
</dbReference>
<feature type="region of interest" description="Disordered" evidence="12">
    <location>
        <begin position="685"/>
        <end position="742"/>
    </location>
</feature>
<evidence type="ECO:0000256" key="8">
    <source>
        <dbReference type="ARBA" id="ARBA00022801"/>
    </source>
</evidence>
<evidence type="ECO:0000256" key="10">
    <source>
        <dbReference type="ARBA" id="ARBA00044770"/>
    </source>
</evidence>
<dbReference type="InterPro" id="IPR001264">
    <property type="entry name" value="Glyco_trans_51"/>
</dbReference>
<evidence type="ECO:0000256" key="6">
    <source>
        <dbReference type="ARBA" id="ARBA00022676"/>
    </source>
</evidence>
<dbReference type="InterPro" id="IPR023346">
    <property type="entry name" value="Lysozyme-like_dom_sf"/>
</dbReference>
<keyword evidence="17" id="KW-1185">Reference proteome</keyword>
<organism evidence="16 17">
    <name type="scientific">Ancylobacter crimeensis</name>
    <dbReference type="NCBI Taxonomy" id="2579147"/>
    <lineage>
        <taxon>Bacteria</taxon>
        <taxon>Pseudomonadati</taxon>
        <taxon>Pseudomonadota</taxon>
        <taxon>Alphaproteobacteria</taxon>
        <taxon>Hyphomicrobiales</taxon>
        <taxon>Xanthobacteraceae</taxon>
        <taxon>Ancylobacter</taxon>
    </lineage>
</organism>
<dbReference type="InterPro" id="IPR001460">
    <property type="entry name" value="PCN-bd_Tpept"/>
</dbReference>
<feature type="region of interest" description="Disordered" evidence="12">
    <location>
        <begin position="1"/>
        <end position="77"/>
    </location>
</feature>
<keyword evidence="9" id="KW-0511">Multifunctional enzyme</keyword>
<evidence type="ECO:0000256" key="1">
    <source>
        <dbReference type="ARBA" id="ARBA00004752"/>
    </source>
</evidence>
<keyword evidence="6" id="KW-0328">Glycosyltransferase</keyword>
<feature type="compositionally biased region" description="Basic residues" evidence="12">
    <location>
        <begin position="63"/>
        <end position="77"/>
    </location>
</feature>
<evidence type="ECO:0000313" key="17">
    <source>
        <dbReference type="Proteomes" id="UP001203284"/>
    </source>
</evidence>
<dbReference type="RefSeq" id="WP_247026677.1">
    <property type="nucleotide sequence ID" value="NZ_JALKCH010000002.1"/>
</dbReference>
<dbReference type="InterPro" id="IPR012338">
    <property type="entry name" value="Beta-lactam/transpept-like"/>
</dbReference>
<feature type="domain" description="Penicillin-binding protein transpeptidase" evidence="14">
    <location>
        <begin position="396"/>
        <end position="627"/>
    </location>
</feature>
<dbReference type="Gene3D" id="1.10.3810.10">
    <property type="entry name" value="Biosynthetic peptidoglycan transglycosylase-like"/>
    <property type="match status" value="1"/>
</dbReference>
<feature type="domain" description="Glycosyl transferase family 51" evidence="15">
    <location>
        <begin position="139"/>
        <end position="310"/>
    </location>
</feature>
<evidence type="ECO:0000259" key="15">
    <source>
        <dbReference type="Pfam" id="PF00912"/>
    </source>
</evidence>
<dbReference type="InterPro" id="IPR036950">
    <property type="entry name" value="PBP_transglycosylase"/>
</dbReference>
<evidence type="ECO:0000256" key="13">
    <source>
        <dbReference type="SAM" id="Phobius"/>
    </source>
</evidence>
<evidence type="ECO:0000256" key="2">
    <source>
        <dbReference type="ARBA" id="ARBA00007090"/>
    </source>
</evidence>
<accession>A0ABT0D7V7</accession>
<evidence type="ECO:0000256" key="3">
    <source>
        <dbReference type="ARBA" id="ARBA00007739"/>
    </source>
</evidence>
<evidence type="ECO:0000256" key="4">
    <source>
        <dbReference type="ARBA" id="ARBA00022645"/>
    </source>
</evidence>
<keyword evidence="7" id="KW-0808">Transferase</keyword>
<comment type="similarity">
    <text evidence="3">In the N-terminal section; belongs to the glycosyltransferase 51 family.</text>
</comment>